<dbReference type="KEGG" id="zmk:HG535_0C01710"/>
<evidence type="ECO:0000256" key="3">
    <source>
        <dbReference type="ARBA" id="ARBA00022737"/>
    </source>
</evidence>
<name>A0A7H9B232_ZYGMR</name>
<keyword evidence="3" id="KW-0677">Repeat</keyword>
<evidence type="ECO:0000256" key="4">
    <source>
        <dbReference type="ARBA" id="ARBA00023187"/>
    </source>
</evidence>
<keyword evidence="9" id="KW-1185">Reference proteome</keyword>
<gene>
    <name evidence="8" type="ORF">HG535_0C01710</name>
</gene>
<dbReference type="SMART" id="SM00028">
    <property type="entry name" value="TPR"/>
    <property type="match status" value="5"/>
</dbReference>
<organism evidence="8 9">
    <name type="scientific">Zygotorulaspora mrakii</name>
    <name type="common">Zygosaccharomyces mrakii</name>
    <dbReference type="NCBI Taxonomy" id="42260"/>
    <lineage>
        <taxon>Eukaryota</taxon>
        <taxon>Fungi</taxon>
        <taxon>Dikarya</taxon>
        <taxon>Ascomycota</taxon>
        <taxon>Saccharomycotina</taxon>
        <taxon>Saccharomycetes</taxon>
        <taxon>Saccharomycetales</taxon>
        <taxon>Saccharomycetaceae</taxon>
        <taxon>Zygotorulaspora</taxon>
    </lineage>
</organism>
<dbReference type="GO" id="GO:0046540">
    <property type="term" value="C:U4/U6 x U5 tri-snRNP complex"/>
    <property type="evidence" value="ECO:0007669"/>
    <property type="project" value="TreeGrafter"/>
</dbReference>
<dbReference type="GO" id="GO:0000244">
    <property type="term" value="P:spliceosomal tri-snRNP complex assembly"/>
    <property type="evidence" value="ECO:0007669"/>
    <property type="project" value="TreeGrafter"/>
</dbReference>
<evidence type="ECO:0000256" key="2">
    <source>
        <dbReference type="ARBA" id="ARBA00022664"/>
    </source>
</evidence>
<evidence type="ECO:0000313" key="8">
    <source>
        <dbReference type="EMBL" id="QLG71822.1"/>
    </source>
</evidence>
<evidence type="ECO:0000256" key="6">
    <source>
        <dbReference type="SAM" id="MobiDB-lite"/>
    </source>
</evidence>
<evidence type="ECO:0000313" key="9">
    <source>
        <dbReference type="Proteomes" id="UP000509704"/>
    </source>
</evidence>
<dbReference type="Proteomes" id="UP000509704">
    <property type="component" value="Chromosome 3"/>
</dbReference>
<dbReference type="AlphaFoldDB" id="A0A7H9B232"/>
<evidence type="ECO:0000259" key="7">
    <source>
        <dbReference type="Pfam" id="PF06424"/>
    </source>
</evidence>
<keyword evidence="4" id="KW-0508">mRNA splicing</keyword>
<dbReference type="GO" id="GO:0071013">
    <property type="term" value="C:catalytic step 2 spliceosome"/>
    <property type="evidence" value="ECO:0007669"/>
    <property type="project" value="TreeGrafter"/>
</dbReference>
<dbReference type="GeneID" id="59235518"/>
<dbReference type="InterPro" id="IPR045075">
    <property type="entry name" value="Syf1-like"/>
</dbReference>
<reference evidence="8 9" key="1">
    <citation type="submission" date="2020-07" db="EMBL/GenBank/DDBJ databases">
        <title>The yeast mating-type switching endonuclease HO is a domesticated member of an unorthodox homing genetic element family.</title>
        <authorList>
            <person name="Coughlan A.Y."/>
            <person name="Lombardi L."/>
            <person name="Braun-Galleani S."/>
            <person name="Martos A.R."/>
            <person name="Galeote V."/>
            <person name="Bigey F."/>
            <person name="Dequin S."/>
            <person name="Byrne K.P."/>
            <person name="Wolfe K.H."/>
        </authorList>
    </citation>
    <scope>NUCLEOTIDE SEQUENCE [LARGE SCALE GENOMIC DNA]</scope>
    <source>
        <strain evidence="8 9">NRRL Y-6702</strain>
    </source>
</reference>
<feature type="region of interest" description="Disordered" evidence="6">
    <location>
        <begin position="1"/>
        <end position="38"/>
    </location>
</feature>
<dbReference type="PANTHER" id="PTHR11246">
    <property type="entry name" value="PRE-MRNA SPLICING FACTOR"/>
    <property type="match status" value="1"/>
</dbReference>
<proteinExistence type="predicted"/>
<dbReference type="Pfam" id="PF06424">
    <property type="entry name" value="PRP1_N"/>
    <property type="match status" value="1"/>
</dbReference>
<dbReference type="RefSeq" id="XP_037143550.1">
    <property type="nucleotide sequence ID" value="XM_037287655.1"/>
</dbReference>
<dbReference type="OrthoDB" id="440128at2759"/>
<dbReference type="SUPFAM" id="SSF48452">
    <property type="entry name" value="TPR-like"/>
    <property type="match status" value="2"/>
</dbReference>
<dbReference type="InterPro" id="IPR003107">
    <property type="entry name" value="HAT"/>
</dbReference>
<evidence type="ECO:0000256" key="1">
    <source>
        <dbReference type="ARBA" id="ARBA00004123"/>
    </source>
</evidence>
<evidence type="ECO:0000256" key="5">
    <source>
        <dbReference type="ARBA" id="ARBA00023242"/>
    </source>
</evidence>
<feature type="domain" description="PRP1 splicing factor N-terminal" evidence="7">
    <location>
        <begin position="11"/>
        <end position="136"/>
    </location>
</feature>
<dbReference type="Gene3D" id="1.25.40.10">
    <property type="entry name" value="Tetratricopeptide repeat domain"/>
    <property type="match status" value="4"/>
</dbReference>
<dbReference type="InterPro" id="IPR011990">
    <property type="entry name" value="TPR-like_helical_dom_sf"/>
</dbReference>
<protein>
    <recommendedName>
        <fullName evidence="7">PRP1 splicing factor N-terminal domain-containing protein</fullName>
    </recommendedName>
</protein>
<keyword evidence="2" id="KW-0507">mRNA processing</keyword>
<feature type="compositionally biased region" description="Polar residues" evidence="6">
    <location>
        <begin position="25"/>
        <end position="34"/>
    </location>
</feature>
<dbReference type="PANTHER" id="PTHR11246:SF1">
    <property type="entry name" value="PRE-MRNA-PROCESSING FACTOR 6"/>
    <property type="match status" value="1"/>
</dbReference>
<dbReference type="InterPro" id="IPR019734">
    <property type="entry name" value="TPR_rpt"/>
</dbReference>
<dbReference type="InterPro" id="IPR010491">
    <property type="entry name" value="PRP1_N"/>
</dbReference>
<comment type="subcellular location">
    <subcellularLocation>
        <location evidence="1">Nucleus</location>
    </subcellularLocation>
</comment>
<dbReference type="EMBL" id="CP058606">
    <property type="protein sequence ID" value="QLG71822.1"/>
    <property type="molecule type" value="Genomic_DNA"/>
</dbReference>
<keyword evidence="5" id="KW-0539">Nucleus</keyword>
<sequence length="888" mass="101942">MIRPSFLHQEAPPGYIPGVGRGATGFSTRGNTTKVPKRLQDSNSTRTFETKDTFTQERFSTNVELEEEQEADEIFASVDAKLAKGKNSNKSSSYHNNETTGPNKVLQQFADLKRSLANVTAEEWLNIPEAGDITKRHKRERTQNQLNRKEYAAPDSLIHSTGNVNLSKLTQERERLLVSQLDSSILNRDKVDSMELAETNQLLNELESSSKPSELLNNGQNEDSKKMRDILVLYRKADPTKPEGWIASARLEEKARRLNAAKDIIDQGCQKCPKNEDIWLENLRINGSNSTLCKAMVAEAIAYNPTSLPLWSKAVDLEAETLNKCRVIRKALRELPRSEDLWTLIVKYESDTSEREKILKKAVEFVPQSFNLWKCLIDLQDEISAKKSMNQLRVLQPKEFKVWILAAQVEERFNAQVTIERLVKLLIKGRNELEKYGITISAFEWITQAEELEKMLISPKVVESLIISSIQGEYNDKGDLILFKFIESMSDSRTKIIALRVLLKKSPTNYDIWKHLKATCEKLKQINELYTTFEDVIFSESKDSIALKENPVLALMYSKEIWKGANNTSRALEILDRTLKLVPRTLDIWLAKIKILCFSSSFEEAEKTFLNALHYFESTEPFPGLQRLYHKYVNFLRFQNRNSDGISFIKETCQKKFPDCPIFQIQMGQILHDMADIEKCRETFSTGTKYFPSCAILWMQLALVDEIDMGKPTKARSDLDLAVLKNPQEESLYLAKIRLETKLNNLDQARLIVSQSLQKFPRSPKLWSENIRLLPSKKSPLRKTVFQDALKNTANSCEVLVEIGVSFYYESQFSTALKWFQRATAKNKLYGDAWVWLTRCHKKLSKDIHECHEKVNEYEPVYGDEWISVSKGVKNQYSSPSTILSILS</sequence>
<accession>A0A7H9B232</accession>
<dbReference type="SMART" id="SM00386">
    <property type="entry name" value="HAT"/>
    <property type="match status" value="5"/>
</dbReference>